<proteinExistence type="predicted"/>
<name>A0A1B1S1S1_9BACL</name>
<sequence length="62" mass="7234">MKLYKELDKWWPLMSQHTESKKKPVFFEHHGSITPISKTQSSLVSDGGSNAFYLKNFFNDLN</sequence>
<gene>
    <name evidence="1" type="ORF">I858_009080</name>
</gene>
<organism evidence="1 2">
    <name type="scientific">Planococcus versutus</name>
    <dbReference type="NCBI Taxonomy" id="1302659"/>
    <lineage>
        <taxon>Bacteria</taxon>
        <taxon>Bacillati</taxon>
        <taxon>Bacillota</taxon>
        <taxon>Bacilli</taxon>
        <taxon>Bacillales</taxon>
        <taxon>Caryophanaceae</taxon>
        <taxon>Planococcus</taxon>
    </lineage>
</organism>
<reference evidence="1" key="1">
    <citation type="submission" date="2016-10" db="EMBL/GenBank/DDBJ databases">
        <authorList>
            <person name="See-Too W.S."/>
        </authorList>
    </citation>
    <scope>NUCLEOTIDE SEQUENCE</scope>
    <source>
        <strain evidence="1">L10.15</strain>
    </source>
</reference>
<dbReference type="EMBL" id="CP016540">
    <property type="protein sequence ID" value="ANU27141.1"/>
    <property type="molecule type" value="Genomic_DNA"/>
</dbReference>
<evidence type="ECO:0000313" key="2">
    <source>
        <dbReference type="Proteomes" id="UP000053354"/>
    </source>
</evidence>
<dbReference type="STRING" id="1302659.I858_009080"/>
<dbReference type="Proteomes" id="UP000053354">
    <property type="component" value="Chromosome"/>
</dbReference>
<keyword evidence="2" id="KW-1185">Reference proteome</keyword>
<evidence type="ECO:0000313" key="1">
    <source>
        <dbReference type="EMBL" id="ANU27141.1"/>
    </source>
</evidence>
<protein>
    <submittedName>
        <fullName evidence="1">Uncharacterized protein</fullName>
    </submittedName>
</protein>
<accession>A0A1B1S1S1</accession>
<dbReference type="AlphaFoldDB" id="A0A1B1S1S1"/>
<dbReference type="KEGG" id="pll:I858_009080"/>